<feature type="non-terminal residue" evidence="1">
    <location>
        <position position="90"/>
    </location>
</feature>
<name>A0AA38C0B0_TAXCH</name>
<dbReference type="EMBL" id="JAHRHJ020003346">
    <property type="protein sequence ID" value="KAH9291905.1"/>
    <property type="molecule type" value="Genomic_DNA"/>
</dbReference>
<comment type="caution">
    <text evidence="1">The sequence shown here is derived from an EMBL/GenBank/DDBJ whole genome shotgun (WGS) entry which is preliminary data.</text>
</comment>
<proteinExistence type="predicted"/>
<protein>
    <submittedName>
        <fullName evidence="1">Uncharacterized protein</fullName>
    </submittedName>
</protein>
<accession>A0AA38C0B0</accession>
<organism evidence="1 2">
    <name type="scientific">Taxus chinensis</name>
    <name type="common">Chinese yew</name>
    <name type="synonym">Taxus wallichiana var. chinensis</name>
    <dbReference type="NCBI Taxonomy" id="29808"/>
    <lineage>
        <taxon>Eukaryota</taxon>
        <taxon>Viridiplantae</taxon>
        <taxon>Streptophyta</taxon>
        <taxon>Embryophyta</taxon>
        <taxon>Tracheophyta</taxon>
        <taxon>Spermatophyta</taxon>
        <taxon>Pinopsida</taxon>
        <taxon>Pinidae</taxon>
        <taxon>Conifers II</taxon>
        <taxon>Cupressales</taxon>
        <taxon>Taxaceae</taxon>
        <taxon>Taxus</taxon>
    </lineage>
</organism>
<dbReference type="Proteomes" id="UP000824469">
    <property type="component" value="Unassembled WGS sequence"/>
</dbReference>
<evidence type="ECO:0000313" key="2">
    <source>
        <dbReference type="Proteomes" id="UP000824469"/>
    </source>
</evidence>
<sequence length="90" mass="9992">MYKSQRETLKKTLGITGPSVSDVELSSMAFQRVGSSGYGMVSATHFKAVRVEQDYYVNMIIRDYLDAYIYVDHAAGKGCAMKLMRPGDSV</sequence>
<reference evidence="1 2" key="1">
    <citation type="journal article" date="2021" name="Nat. Plants">
        <title>The Taxus genome provides insights into paclitaxel biosynthesis.</title>
        <authorList>
            <person name="Xiong X."/>
            <person name="Gou J."/>
            <person name="Liao Q."/>
            <person name="Li Y."/>
            <person name="Zhou Q."/>
            <person name="Bi G."/>
            <person name="Li C."/>
            <person name="Du R."/>
            <person name="Wang X."/>
            <person name="Sun T."/>
            <person name="Guo L."/>
            <person name="Liang H."/>
            <person name="Lu P."/>
            <person name="Wu Y."/>
            <person name="Zhang Z."/>
            <person name="Ro D.K."/>
            <person name="Shang Y."/>
            <person name="Huang S."/>
            <person name="Yan J."/>
        </authorList>
    </citation>
    <scope>NUCLEOTIDE SEQUENCE [LARGE SCALE GENOMIC DNA]</scope>
    <source>
        <strain evidence="1">Ta-2019</strain>
    </source>
</reference>
<gene>
    <name evidence="1" type="ORF">KI387_042907</name>
</gene>
<keyword evidence="2" id="KW-1185">Reference proteome</keyword>
<dbReference type="AlphaFoldDB" id="A0AA38C0B0"/>
<evidence type="ECO:0000313" key="1">
    <source>
        <dbReference type="EMBL" id="KAH9291905.1"/>
    </source>
</evidence>